<proteinExistence type="predicted"/>
<keyword evidence="4" id="KW-1185">Reference proteome</keyword>
<name>A0A0B2VEL3_TOXCA</name>
<gene>
    <name evidence="3" type="ORF">Tcan_17493</name>
</gene>
<feature type="transmembrane region" description="Helical" evidence="2">
    <location>
        <begin position="370"/>
        <end position="390"/>
    </location>
</feature>
<sequence length="514" mass="56603">MARKGSKSNQVSPKEKSGKKFRSQFWSSQSKKEEEKALEEQPKRPESSVSRQFLPKKQQGVNEAWSKQSQESREEQNQPFNYTPFKSSTLNRPPSVNGVRGPTPIVGQTLLQSNTVQRQSGIPRLQQSHQGQLKSQCIPQLNGNPYQIYGIVTNAKGMFLFIFKLHPQGQSTPKMAPQHVIRQQEKAQLPAGPYRPASALNLPTVARPTSRANSDVGIGIIGGGMGSRYQSYCTLPRPEQIEYDQHSTYDSEISHMAQQINMLYGSYNAKPIGDIQPIYVQNQVNMNRPASQMLAGAPGMASDYINQQSSVYDVEPTMSPPETEEEALKTSKDIVYFDALSLLSVFQVLCAIVIFTCGVLRLIWHAKWALGIELAFAIFVFIAGTLGIYANSKRSHCAAIGSFVLSAFSALIALIPLVLGLFPTVPLTFPSADAELFVNEDESQIVDYLLSFACFAELVVALITAIYGCQSIGSTMTHVEKLRLNADLNAAFESSSASLPKSSDTTREKKAPVH</sequence>
<organism evidence="3 4">
    <name type="scientific">Toxocara canis</name>
    <name type="common">Canine roundworm</name>
    <dbReference type="NCBI Taxonomy" id="6265"/>
    <lineage>
        <taxon>Eukaryota</taxon>
        <taxon>Metazoa</taxon>
        <taxon>Ecdysozoa</taxon>
        <taxon>Nematoda</taxon>
        <taxon>Chromadorea</taxon>
        <taxon>Rhabditida</taxon>
        <taxon>Spirurina</taxon>
        <taxon>Ascaridomorpha</taxon>
        <taxon>Ascaridoidea</taxon>
        <taxon>Toxocaridae</taxon>
        <taxon>Toxocara</taxon>
    </lineage>
</organism>
<dbReference type="AlphaFoldDB" id="A0A0B2VEL3"/>
<evidence type="ECO:0000313" key="4">
    <source>
        <dbReference type="Proteomes" id="UP000031036"/>
    </source>
</evidence>
<evidence type="ECO:0000256" key="1">
    <source>
        <dbReference type="SAM" id="MobiDB-lite"/>
    </source>
</evidence>
<reference evidence="3 4" key="1">
    <citation type="submission" date="2014-11" db="EMBL/GenBank/DDBJ databases">
        <title>Genetic blueprint of the zoonotic pathogen Toxocara canis.</title>
        <authorList>
            <person name="Zhu X.-Q."/>
            <person name="Korhonen P.K."/>
            <person name="Cai H."/>
            <person name="Young N.D."/>
            <person name="Nejsum P."/>
            <person name="von Samson-Himmelstjerna G."/>
            <person name="Boag P.R."/>
            <person name="Tan P."/>
            <person name="Li Q."/>
            <person name="Min J."/>
            <person name="Yang Y."/>
            <person name="Wang X."/>
            <person name="Fang X."/>
            <person name="Hall R.S."/>
            <person name="Hofmann A."/>
            <person name="Sternberg P.W."/>
            <person name="Jex A.R."/>
            <person name="Gasser R.B."/>
        </authorList>
    </citation>
    <scope>NUCLEOTIDE SEQUENCE [LARGE SCALE GENOMIC DNA]</scope>
    <source>
        <strain evidence="3">PN_DK_2014</strain>
    </source>
</reference>
<keyword evidence="2" id="KW-1133">Transmembrane helix</keyword>
<accession>A0A0B2VEL3</accession>
<feature type="transmembrane region" description="Helical" evidence="2">
    <location>
        <begin position="445"/>
        <end position="467"/>
    </location>
</feature>
<feature type="compositionally biased region" description="Polar residues" evidence="1">
    <location>
        <begin position="59"/>
        <end position="69"/>
    </location>
</feature>
<comment type="caution">
    <text evidence="3">The sequence shown here is derived from an EMBL/GenBank/DDBJ whole genome shotgun (WGS) entry which is preliminary data.</text>
</comment>
<evidence type="ECO:0000256" key="2">
    <source>
        <dbReference type="SAM" id="Phobius"/>
    </source>
</evidence>
<feature type="transmembrane region" description="Helical" evidence="2">
    <location>
        <begin position="339"/>
        <end position="364"/>
    </location>
</feature>
<dbReference type="OrthoDB" id="5788007at2759"/>
<keyword evidence="2" id="KW-0472">Membrane</keyword>
<dbReference type="Proteomes" id="UP000031036">
    <property type="component" value="Unassembled WGS sequence"/>
</dbReference>
<feature type="transmembrane region" description="Helical" evidence="2">
    <location>
        <begin position="402"/>
        <end position="425"/>
    </location>
</feature>
<dbReference type="OMA" id="WSKQMQE"/>
<evidence type="ECO:0000313" key="3">
    <source>
        <dbReference type="EMBL" id="KHN81976.1"/>
    </source>
</evidence>
<protein>
    <submittedName>
        <fullName evidence="3">Uncharacterized protein</fullName>
    </submittedName>
</protein>
<dbReference type="EMBL" id="JPKZ01001436">
    <property type="protein sequence ID" value="KHN81976.1"/>
    <property type="molecule type" value="Genomic_DNA"/>
</dbReference>
<feature type="region of interest" description="Disordered" evidence="1">
    <location>
        <begin position="1"/>
        <end position="106"/>
    </location>
</feature>
<feature type="compositionally biased region" description="Basic and acidic residues" evidence="1">
    <location>
        <begin position="30"/>
        <end position="46"/>
    </location>
</feature>
<keyword evidence="2" id="KW-0812">Transmembrane</keyword>
<feature type="compositionally biased region" description="Polar residues" evidence="1">
    <location>
        <begin position="77"/>
        <end position="94"/>
    </location>
</feature>